<keyword evidence="2" id="KW-1185">Reference proteome</keyword>
<dbReference type="AlphaFoldDB" id="A0A4Y2LKQ6"/>
<accession>A0A4Y2LKQ6</accession>
<proteinExistence type="predicted"/>
<sequence length="94" mass="10616">MIITGNSFNIISPPTLMHIPIVFYQRPTPSCINSLVANPHSQWDFVLIVIKMKIACRAKSVDHSVLQPPPCEQPQAIFIINCSDDDKMMTTYSR</sequence>
<reference evidence="1 2" key="1">
    <citation type="journal article" date="2019" name="Sci. Rep.">
        <title>Orb-weaving spider Araneus ventricosus genome elucidates the spidroin gene catalogue.</title>
        <authorList>
            <person name="Kono N."/>
            <person name="Nakamura H."/>
            <person name="Ohtoshi R."/>
            <person name="Moran D.A.P."/>
            <person name="Shinohara A."/>
            <person name="Yoshida Y."/>
            <person name="Fujiwara M."/>
            <person name="Mori M."/>
            <person name="Tomita M."/>
            <person name="Arakawa K."/>
        </authorList>
    </citation>
    <scope>NUCLEOTIDE SEQUENCE [LARGE SCALE GENOMIC DNA]</scope>
</reference>
<evidence type="ECO:0000313" key="2">
    <source>
        <dbReference type="Proteomes" id="UP000499080"/>
    </source>
</evidence>
<comment type="caution">
    <text evidence="1">The sequence shown here is derived from an EMBL/GenBank/DDBJ whole genome shotgun (WGS) entry which is preliminary data.</text>
</comment>
<organism evidence="1 2">
    <name type="scientific">Araneus ventricosus</name>
    <name type="common">Orbweaver spider</name>
    <name type="synonym">Epeira ventricosa</name>
    <dbReference type="NCBI Taxonomy" id="182803"/>
    <lineage>
        <taxon>Eukaryota</taxon>
        <taxon>Metazoa</taxon>
        <taxon>Ecdysozoa</taxon>
        <taxon>Arthropoda</taxon>
        <taxon>Chelicerata</taxon>
        <taxon>Arachnida</taxon>
        <taxon>Araneae</taxon>
        <taxon>Araneomorphae</taxon>
        <taxon>Entelegynae</taxon>
        <taxon>Araneoidea</taxon>
        <taxon>Araneidae</taxon>
        <taxon>Araneus</taxon>
    </lineage>
</organism>
<gene>
    <name evidence="1" type="ORF">AVEN_34527_1</name>
</gene>
<evidence type="ECO:0000313" key="1">
    <source>
        <dbReference type="EMBL" id="GBN15361.1"/>
    </source>
</evidence>
<dbReference type="Proteomes" id="UP000499080">
    <property type="component" value="Unassembled WGS sequence"/>
</dbReference>
<dbReference type="EMBL" id="BGPR01006014">
    <property type="protein sequence ID" value="GBN15361.1"/>
    <property type="molecule type" value="Genomic_DNA"/>
</dbReference>
<protein>
    <submittedName>
        <fullName evidence="1">Uncharacterized protein</fullName>
    </submittedName>
</protein>
<name>A0A4Y2LKQ6_ARAVE</name>